<evidence type="ECO:0000256" key="1">
    <source>
        <dbReference type="SAM" id="MobiDB-lite"/>
    </source>
</evidence>
<feature type="compositionally biased region" description="Low complexity" evidence="1">
    <location>
        <begin position="280"/>
        <end position="297"/>
    </location>
</feature>
<organism evidence="3 4">
    <name type="scientific">Cymbomonas tetramitiformis</name>
    <dbReference type="NCBI Taxonomy" id="36881"/>
    <lineage>
        <taxon>Eukaryota</taxon>
        <taxon>Viridiplantae</taxon>
        <taxon>Chlorophyta</taxon>
        <taxon>Pyramimonadophyceae</taxon>
        <taxon>Pyramimonadales</taxon>
        <taxon>Pyramimonadaceae</taxon>
        <taxon>Cymbomonas</taxon>
    </lineage>
</organism>
<sequence length="297" mass="30871">MDVQEELRQLRGQIAFRRDTPLMSPLRWRNSLVGLTSCRCGIPCRPLLSARLPISAVACSFGPSDASFAELEVKSEAPPIDALFMDSEEEEFTPSAFEESFVGAPGYASAVRPQQVVGCGAPPFGLRPHFIMLACFLGLLAFGIAGVAAGFGGIGINNVDNNPVTEDPVMCIGAACIYSGVEQLSPETRQLVLQLFAEAGGGAAAPPGGDWGFEHETSRTFEVHLGVGDCGGEGRGRHAVGSRGQFRIEVARVRIPARAASKLTRTVEKDATGSGCGAVSGTTASPAGACSAAGSAR</sequence>
<dbReference type="EMBL" id="LGRX02012973">
    <property type="protein sequence ID" value="KAK3266571.1"/>
    <property type="molecule type" value="Genomic_DNA"/>
</dbReference>
<evidence type="ECO:0000313" key="4">
    <source>
        <dbReference type="Proteomes" id="UP001190700"/>
    </source>
</evidence>
<gene>
    <name evidence="3" type="ORF">CYMTET_24814</name>
</gene>
<reference evidence="3 4" key="1">
    <citation type="journal article" date="2015" name="Genome Biol. Evol.">
        <title>Comparative Genomics of a Bacterivorous Green Alga Reveals Evolutionary Causalities and Consequences of Phago-Mixotrophic Mode of Nutrition.</title>
        <authorList>
            <person name="Burns J.A."/>
            <person name="Paasch A."/>
            <person name="Narechania A."/>
            <person name="Kim E."/>
        </authorList>
    </citation>
    <scope>NUCLEOTIDE SEQUENCE [LARGE SCALE GENOMIC DNA]</scope>
    <source>
        <strain evidence="3 4">PLY_AMNH</strain>
    </source>
</reference>
<comment type="caution">
    <text evidence="3">The sequence shown here is derived from an EMBL/GenBank/DDBJ whole genome shotgun (WGS) entry which is preliminary data.</text>
</comment>
<protein>
    <submittedName>
        <fullName evidence="3">Uncharacterized protein</fullName>
    </submittedName>
</protein>
<keyword evidence="4" id="KW-1185">Reference proteome</keyword>
<proteinExistence type="predicted"/>
<accession>A0AAE0FWJ8</accession>
<dbReference type="AlphaFoldDB" id="A0AAE0FWJ8"/>
<feature type="transmembrane region" description="Helical" evidence="2">
    <location>
        <begin position="130"/>
        <end position="156"/>
    </location>
</feature>
<dbReference type="Proteomes" id="UP001190700">
    <property type="component" value="Unassembled WGS sequence"/>
</dbReference>
<keyword evidence="2" id="KW-0812">Transmembrane</keyword>
<feature type="region of interest" description="Disordered" evidence="1">
    <location>
        <begin position="271"/>
        <end position="297"/>
    </location>
</feature>
<evidence type="ECO:0000256" key="2">
    <source>
        <dbReference type="SAM" id="Phobius"/>
    </source>
</evidence>
<keyword evidence="2" id="KW-1133">Transmembrane helix</keyword>
<keyword evidence="2" id="KW-0472">Membrane</keyword>
<name>A0AAE0FWJ8_9CHLO</name>
<evidence type="ECO:0000313" key="3">
    <source>
        <dbReference type="EMBL" id="KAK3266571.1"/>
    </source>
</evidence>